<keyword evidence="3 5" id="KW-1133">Transmembrane helix</keyword>
<organism evidence="6 7">
    <name type="scientific">Brevibacterium linens</name>
    <dbReference type="NCBI Taxonomy" id="1703"/>
    <lineage>
        <taxon>Bacteria</taxon>
        <taxon>Bacillati</taxon>
        <taxon>Actinomycetota</taxon>
        <taxon>Actinomycetes</taxon>
        <taxon>Micrococcales</taxon>
        <taxon>Brevibacteriaceae</taxon>
        <taxon>Brevibacterium</taxon>
    </lineage>
</organism>
<dbReference type="Proteomes" id="UP000075950">
    <property type="component" value="Chromosome"/>
</dbReference>
<feature type="transmembrane region" description="Helical" evidence="5">
    <location>
        <begin position="46"/>
        <end position="65"/>
    </location>
</feature>
<keyword evidence="4 5" id="KW-0472">Membrane</keyword>
<proteinExistence type="predicted"/>
<dbReference type="KEGG" id="bly:A2T55_01655"/>
<evidence type="ECO:0000256" key="3">
    <source>
        <dbReference type="ARBA" id="ARBA00022989"/>
    </source>
</evidence>
<feature type="transmembrane region" description="Helical" evidence="5">
    <location>
        <begin position="6"/>
        <end position="26"/>
    </location>
</feature>
<reference evidence="7" key="1">
    <citation type="submission" date="2016-03" db="EMBL/GenBank/DDBJ databases">
        <authorList>
            <person name="Ploux O."/>
        </authorList>
    </citation>
    <scope>NUCLEOTIDE SEQUENCE [LARGE SCALE GENOMIC DNA]</scope>
    <source>
        <strain evidence="7">BS258</strain>
    </source>
</reference>
<evidence type="ECO:0000256" key="1">
    <source>
        <dbReference type="ARBA" id="ARBA00004141"/>
    </source>
</evidence>
<name>A0A144M4L4_BRELN</name>
<evidence type="ECO:0000313" key="7">
    <source>
        <dbReference type="Proteomes" id="UP000075950"/>
    </source>
</evidence>
<evidence type="ECO:0008006" key="8">
    <source>
        <dbReference type="Google" id="ProtNLM"/>
    </source>
</evidence>
<dbReference type="RefSeq" id="WP_062860541.1">
    <property type="nucleotide sequence ID" value="NZ_CP014869.1"/>
</dbReference>
<evidence type="ECO:0000313" key="6">
    <source>
        <dbReference type="EMBL" id="AMT92663.1"/>
    </source>
</evidence>
<feature type="transmembrane region" description="Helical" evidence="5">
    <location>
        <begin position="100"/>
        <end position="118"/>
    </location>
</feature>
<evidence type="ECO:0000256" key="5">
    <source>
        <dbReference type="SAM" id="Phobius"/>
    </source>
</evidence>
<accession>A0A144M4L4</accession>
<evidence type="ECO:0000256" key="2">
    <source>
        <dbReference type="ARBA" id="ARBA00022692"/>
    </source>
</evidence>
<dbReference type="Pfam" id="PF13564">
    <property type="entry name" value="DoxX_2"/>
    <property type="match status" value="1"/>
</dbReference>
<gene>
    <name evidence="6" type="ORF">A2T55_01655</name>
</gene>
<sequence length="124" mass="13565">MSIALWIIAGIFAIAFTAGGIIKLTWSYDRYAAKLHWPADFSPGKVRFMGVIEVLGGLGLVLPALIAPISWLVPVAASGMALYMSGAVTERIRRSEYWDLLGDLLFLAAMLFLAWGRFDLSPFA</sequence>
<dbReference type="InterPro" id="IPR032808">
    <property type="entry name" value="DoxX"/>
</dbReference>
<protein>
    <recommendedName>
        <fullName evidence="8">DoxX family protein</fullName>
    </recommendedName>
</protein>
<dbReference type="AlphaFoldDB" id="A0A144M4L4"/>
<comment type="subcellular location">
    <subcellularLocation>
        <location evidence="1">Membrane</location>
        <topology evidence="1">Multi-pass membrane protein</topology>
    </subcellularLocation>
</comment>
<keyword evidence="2 5" id="KW-0812">Transmembrane</keyword>
<dbReference type="GO" id="GO:0016020">
    <property type="term" value="C:membrane"/>
    <property type="evidence" value="ECO:0007669"/>
    <property type="project" value="UniProtKB-SubCell"/>
</dbReference>
<dbReference type="EMBL" id="CP014869">
    <property type="protein sequence ID" value="AMT92663.1"/>
    <property type="molecule type" value="Genomic_DNA"/>
</dbReference>
<evidence type="ECO:0000256" key="4">
    <source>
        <dbReference type="ARBA" id="ARBA00023136"/>
    </source>
</evidence>